<proteinExistence type="predicted"/>
<evidence type="ECO:0000313" key="1">
    <source>
        <dbReference type="EMBL" id="AIX29047.1"/>
    </source>
</evidence>
<reference evidence="1 2" key="1">
    <citation type="submission" date="2013-12" db="EMBL/GenBank/DDBJ databases">
        <title>Ecological redundancy of diverse viral populations within a natural community.</title>
        <authorList>
            <person name="Gregory A.C."/>
            <person name="LaButti K."/>
            <person name="Copeland A."/>
            <person name="Woyke T."/>
            <person name="Sullivan M.B."/>
        </authorList>
    </citation>
    <scope>NUCLEOTIDE SEQUENCE [LARGE SCALE GENOMIC DNA]</scope>
    <source>
        <strain evidence="1">Syn7803US26</strain>
    </source>
</reference>
<dbReference type="EMBL" id="KJ019091">
    <property type="protein sequence ID" value="AIX29047.1"/>
    <property type="molecule type" value="Genomic_DNA"/>
</dbReference>
<dbReference type="KEGG" id="vg:24172057"/>
<dbReference type="Proteomes" id="UP000185315">
    <property type="component" value="Segment"/>
</dbReference>
<evidence type="ECO:0000313" key="2">
    <source>
        <dbReference type="Proteomes" id="UP000185315"/>
    </source>
</evidence>
<gene>
    <name evidence="1" type="ORF">Syn7803US26_194</name>
</gene>
<sequence>MEMEHRIKMRYEFAMSSFARMYGVRAVSGSGHHVKFCKRWADTSVEEAPNGTLTEVDFYFRDLWDIWGEYI</sequence>
<name>A0A0E3HGJ9_9CAUD</name>
<protein>
    <submittedName>
        <fullName evidence="1">Uncharacterized protein</fullName>
    </submittedName>
</protein>
<accession>A0A0E3HGJ9</accession>
<keyword evidence="2" id="KW-1185">Reference proteome</keyword>
<organism evidence="1 2">
    <name type="scientific">Synechococcus phage ACG-2014f_Syn7803US26</name>
    <dbReference type="NCBI Taxonomy" id="2790346"/>
    <lineage>
        <taxon>Viruses</taxon>
        <taxon>Duplodnaviria</taxon>
        <taxon>Heunggongvirae</taxon>
        <taxon>Uroviricota</taxon>
        <taxon>Caudoviricetes</taxon>
        <taxon>Pantevenvirales</taxon>
        <taxon>Kyanoviridae</taxon>
        <taxon>Atlauavirus</taxon>
        <taxon>Atlauavirus caeruleum</taxon>
    </lineage>
</organism>